<keyword evidence="1" id="KW-1133">Transmembrane helix</keyword>
<evidence type="ECO:0000313" key="4">
    <source>
        <dbReference type="Proteomes" id="UP000245916"/>
    </source>
</evidence>
<dbReference type="Pfam" id="PF13400">
    <property type="entry name" value="Tad"/>
    <property type="match status" value="1"/>
</dbReference>
<dbReference type="OrthoDB" id="7418984at2"/>
<evidence type="ECO:0000256" key="1">
    <source>
        <dbReference type="SAM" id="Phobius"/>
    </source>
</evidence>
<dbReference type="AlphaFoldDB" id="A0A2U2J5W5"/>
<dbReference type="EMBL" id="QFFF01000001">
    <property type="protein sequence ID" value="PWG03735.1"/>
    <property type="molecule type" value="Genomic_DNA"/>
</dbReference>
<sequence>MTRRPSTNSFDARALLSDRSGTTAITFALLGTILLGFLGLGIDMGSAYYARRSAQNAADSAATSAAVTLASAGAGVSGEARAIAAGYGFAHDVNGTAVLVSSPPTTGAHTGDAKAVEVLIERPARRFFSALFSSGDDMIRARAVARVSPSGNACVVALSSTAEASALETGSANINLEGCSLYSNSTSATAFTLKGAAEFRADSVNVVGGYSIGNNATLTTVSGIHTNQASIADPYKDVTVPPYSGCTYNGASLSSGTYGNGSGSPTVFCNGLRLNSGVSVTLNPGIYIVDRGSFVVNGGATLKGTGVTIVLTSSTGSDYATMQINGGATVDLTAPTSGPMAGLVLYQDRRAPEGGNNSLSGGSSQKLKGAVYFPNQIVTFTGGSSTETNGCLQLVASQVAFRGDSHFQMKCENSGIRRAGGSAVALVE</sequence>
<keyword evidence="4" id="KW-1185">Reference proteome</keyword>
<protein>
    <recommendedName>
        <fullName evidence="2">Putative Flp pilus-assembly TadG-like N-terminal domain-containing protein</fullName>
    </recommendedName>
</protein>
<feature type="domain" description="Putative Flp pilus-assembly TadG-like N-terminal" evidence="2">
    <location>
        <begin position="21"/>
        <end position="66"/>
    </location>
</feature>
<dbReference type="RefSeq" id="WP_109271874.1">
    <property type="nucleotide sequence ID" value="NZ_QFFF01000001.1"/>
</dbReference>
<dbReference type="InterPro" id="IPR028087">
    <property type="entry name" value="Tad_N"/>
</dbReference>
<accession>A0A2U2J5W5</accession>
<reference evidence="3 4" key="1">
    <citation type="submission" date="2018-05" db="EMBL/GenBank/DDBJ databases">
        <title>Genome of Sphingosinicella humi QZX222.</title>
        <authorList>
            <person name="Qiao Z."/>
            <person name="Wang G."/>
        </authorList>
    </citation>
    <scope>NUCLEOTIDE SEQUENCE [LARGE SCALE GENOMIC DNA]</scope>
    <source>
        <strain evidence="3 4">QZX222</strain>
    </source>
</reference>
<keyword evidence="1" id="KW-0472">Membrane</keyword>
<proteinExistence type="predicted"/>
<evidence type="ECO:0000313" key="3">
    <source>
        <dbReference type="EMBL" id="PWG03735.1"/>
    </source>
</evidence>
<dbReference type="Proteomes" id="UP000245916">
    <property type="component" value="Unassembled WGS sequence"/>
</dbReference>
<gene>
    <name evidence="3" type="ORF">DF286_13255</name>
</gene>
<organism evidence="3 4">
    <name type="scientific">Allosphingosinicella humi</name>
    <dbReference type="NCBI Taxonomy" id="2068657"/>
    <lineage>
        <taxon>Bacteria</taxon>
        <taxon>Pseudomonadati</taxon>
        <taxon>Pseudomonadota</taxon>
        <taxon>Alphaproteobacteria</taxon>
        <taxon>Sphingomonadales</taxon>
        <taxon>Sphingomonadaceae</taxon>
        <taxon>Allosphingosinicella</taxon>
    </lineage>
</organism>
<comment type="caution">
    <text evidence="3">The sequence shown here is derived from an EMBL/GenBank/DDBJ whole genome shotgun (WGS) entry which is preliminary data.</text>
</comment>
<keyword evidence="1" id="KW-0812">Transmembrane</keyword>
<feature type="transmembrane region" description="Helical" evidence="1">
    <location>
        <begin position="20"/>
        <end position="42"/>
    </location>
</feature>
<evidence type="ECO:0000259" key="2">
    <source>
        <dbReference type="Pfam" id="PF13400"/>
    </source>
</evidence>
<name>A0A2U2J5W5_9SPHN</name>